<proteinExistence type="predicted"/>
<dbReference type="EMBL" id="SJCY01000003">
    <property type="protein sequence ID" value="TDG36864.1"/>
    <property type="molecule type" value="Genomic_DNA"/>
</dbReference>
<evidence type="ECO:0000256" key="1">
    <source>
        <dbReference type="SAM" id="SignalP"/>
    </source>
</evidence>
<evidence type="ECO:0000313" key="4">
    <source>
        <dbReference type="Proteomes" id="UP000295668"/>
    </source>
</evidence>
<protein>
    <submittedName>
        <fullName evidence="3">PorT family protein</fullName>
    </submittedName>
</protein>
<dbReference type="RefSeq" id="WP_133261810.1">
    <property type="nucleotide sequence ID" value="NZ_SJCY01000003.1"/>
</dbReference>
<feature type="chain" id="PRO_5020246182" evidence="1">
    <location>
        <begin position="20"/>
        <end position="210"/>
    </location>
</feature>
<reference evidence="3 4" key="1">
    <citation type="submission" date="2019-02" db="EMBL/GenBank/DDBJ databases">
        <title>Pedobacter sp. nov., a novel speices isolated from soil of pinguins habitat in Antarcitica.</title>
        <authorList>
            <person name="He R.-H."/>
        </authorList>
    </citation>
    <scope>NUCLEOTIDE SEQUENCE [LARGE SCALE GENOMIC DNA]</scope>
    <source>
        <strain evidence="3 4">E01020</strain>
    </source>
</reference>
<organism evidence="3 4">
    <name type="scientific">Pedobacter changchengzhani</name>
    <dbReference type="NCBI Taxonomy" id="2529274"/>
    <lineage>
        <taxon>Bacteria</taxon>
        <taxon>Pseudomonadati</taxon>
        <taxon>Bacteroidota</taxon>
        <taxon>Sphingobacteriia</taxon>
        <taxon>Sphingobacteriales</taxon>
        <taxon>Sphingobacteriaceae</taxon>
        <taxon>Pedobacter</taxon>
    </lineage>
</organism>
<dbReference type="InterPro" id="IPR025665">
    <property type="entry name" value="Beta-barrel_OMP_2"/>
</dbReference>
<sequence length="210" mass="23069">MKKILITLLVAASSVTVYAQLGVTAGLNIAKYTYNNGSEKKSLTSFNGGLVYRTTLSKDFKWQPELVFTGKGAVSTPPANNILGVEKYKNKLNYIEFGSPFIYNTNFGGDDNLTFDMGLGPYAAYLISAVNKAEKFDGTTTKRDFAIGSGTADEFKAMDFGLTYVVGVIVQKNIGVHLKYDQGLRNLEPNYAVKLHTGNFAVNLTYYFNK</sequence>
<evidence type="ECO:0000313" key="3">
    <source>
        <dbReference type="EMBL" id="TDG36864.1"/>
    </source>
</evidence>
<feature type="signal peptide" evidence="1">
    <location>
        <begin position="1"/>
        <end position="19"/>
    </location>
</feature>
<name>A0A4R5MMG3_9SPHI</name>
<feature type="domain" description="Outer membrane protein beta-barrel" evidence="2">
    <location>
        <begin position="18"/>
        <end position="187"/>
    </location>
</feature>
<keyword evidence="1" id="KW-0732">Signal</keyword>
<dbReference type="Pfam" id="PF13568">
    <property type="entry name" value="OMP_b-brl_2"/>
    <property type="match status" value="1"/>
</dbReference>
<keyword evidence="4" id="KW-1185">Reference proteome</keyword>
<accession>A0A4R5MMG3</accession>
<dbReference type="Proteomes" id="UP000295668">
    <property type="component" value="Unassembled WGS sequence"/>
</dbReference>
<comment type="caution">
    <text evidence="3">The sequence shown here is derived from an EMBL/GenBank/DDBJ whole genome shotgun (WGS) entry which is preliminary data.</text>
</comment>
<evidence type="ECO:0000259" key="2">
    <source>
        <dbReference type="Pfam" id="PF13568"/>
    </source>
</evidence>
<dbReference type="AlphaFoldDB" id="A0A4R5MMG3"/>
<gene>
    <name evidence="3" type="ORF">EZJ43_06175</name>
</gene>
<dbReference type="OrthoDB" id="1150878at2"/>